<dbReference type="KEGG" id="erz:ER308_17695"/>
<evidence type="ECO:0000313" key="3">
    <source>
        <dbReference type="Proteomes" id="UP000291469"/>
    </source>
</evidence>
<proteinExistence type="predicted"/>
<organism evidence="2 3">
    <name type="scientific">Egibacter rhizosphaerae</name>
    <dbReference type="NCBI Taxonomy" id="1670831"/>
    <lineage>
        <taxon>Bacteria</taxon>
        <taxon>Bacillati</taxon>
        <taxon>Actinomycetota</taxon>
        <taxon>Nitriliruptoria</taxon>
        <taxon>Egibacterales</taxon>
        <taxon>Egibacteraceae</taxon>
        <taxon>Egibacter</taxon>
    </lineage>
</organism>
<dbReference type="AlphaFoldDB" id="A0A411YJ10"/>
<dbReference type="EMBL" id="CP036402">
    <property type="protein sequence ID" value="QBI21220.1"/>
    <property type="molecule type" value="Genomic_DNA"/>
</dbReference>
<sequence length="97" mass="10362">MLLDAHVDYAVEVALPGEVREAPGADEVAGGTARWEVPAGESVAVHVTGDMPQPWPPPELVWAIGGSVGGLVLAGLVVWWWRRRRSGRRGSARRVAS</sequence>
<feature type="transmembrane region" description="Helical" evidence="1">
    <location>
        <begin position="60"/>
        <end position="81"/>
    </location>
</feature>
<reference evidence="2 3" key="1">
    <citation type="submission" date="2019-01" db="EMBL/GenBank/DDBJ databases">
        <title>Egibacter rhizosphaerae EGI 80759T.</title>
        <authorList>
            <person name="Chen D.-D."/>
            <person name="Tian Y."/>
            <person name="Jiao J.-Y."/>
            <person name="Zhang X.-T."/>
            <person name="Zhang Y.-G."/>
            <person name="Zhang Y."/>
            <person name="Xiao M."/>
            <person name="Shu W.-S."/>
            <person name="Li W.-J."/>
        </authorList>
    </citation>
    <scope>NUCLEOTIDE SEQUENCE [LARGE SCALE GENOMIC DNA]</scope>
    <source>
        <strain evidence="2 3">EGI 80759</strain>
    </source>
</reference>
<gene>
    <name evidence="2" type="ORF">ER308_17695</name>
</gene>
<accession>A0A411YJ10</accession>
<evidence type="ECO:0008006" key="4">
    <source>
        <dbReference type="Google" id="ProtNLM"/>
    </source>
</evidence>
<keyword evidence="1" id="KW-0472">Membrane</keyword>
<keyword evidence="3" id="KW-1185">Reference proteome</keyword>
<protein>
    <recommendedName>
        <fullName evidence="4">DUF916 domain-containing protein</fullName>
    </recommendedName>
</protein>
<name>A0A411YJ10_9ACTN</name>
<evidence type="ECO:0000313" key="2">
    <source>
        <dbReference type="EMBL" id="QBI21220.1"/>
    </source>
</evidence>
<evidence type="ECO:0000256" key="1">
    <source>
        <dbReference type="SAM" id="Phobius"/>
    </source>
</evidence>
<keyword evidence="1" id="KW-0812">Transmembrane</keyword>
<dbReference type="Proteomes" id="UP000291469">
    <property type="component" value="Chromosome"/>
</dbReference>
<keyword evidence="1" id="KW-1133">Transmembrane helix</keyword>